<dbReference type="Pfam" id="PF19741">
    <property type="entry name" value="DUF6230"/>
    <property type="match status" value="1"/>
</dbReference>
<evidence type="ECO:0000313" key="2">
    <source>
        <dbReference type="Proteomes" id="UP001595868"/>
    </source>
</evidence>
<proteinExistence type="predicted"/>
<dbReference type="InterPro" id="IPR046198">
    <property type="entry name" value="DUF6230"/>
</dbReference>
<evidence type="ECO:0000313" key="1">
    <source>
        <dbReference type="EMBL" id="MFC4105711.1"/>
    </source>
</evidence>
<keyword evidence="2" id="KW-1185">Reference proteome</keyword>
<dbReference type="Proteomes" id="UP001595868">
    <property type="component" value="Unassembled WGS sequence"/>
</dbReference>
<protein>
    <submittedName>
        <fullName evidence="1">DUF6230 family protein</fullName>
    </submittedName>
</protein>
<reference evidence="2" key="1">
    <citation type="journal article" date="2019" name="Int. J. Syst. Evol. Microbiol.">
        <title>The Global Catalogue of Microorganisms (GCM) 10K type strain sequencing project: providing services to taxonomists for standard genome sequencing and annotation.</title>
        <authorList>
            <consortium name="The Broad Institute Genomics Platform"/>
            <consortium name="The Broad Institute Genome Sequencing Center for Infectious Disease"/>
            <person name="Wu L."/>
            <person name="Ma J."/>
        </authorList>
    </citation>
    <scope>NUCLEOTIDE SEQUENCE [LARGE SCALE GENOMIC DNA]</scope>
    <source>
        <strain evidence="2">2902at01</strain>
    </source>
</reference>
<organism evidence="1 2">
    <name type="scientific">Micromonospora zhanjiangensis</name>
    <dbReference type="NCBI Taxonomy" id="1522057"/>
    <lineage>
        <taxon>Bacteria</taxon>
        <taxon>Bacillati</taxon>
        <taxon>Actinomycetota</taxon>
        <taxon>Actinomycetes</taxon>
        <taxon>Micromonosporales</taxon>
        <taxon>Micromonosporaceae</taxon>
        <taxon>Micromonospora</taxon>
    </lineage>
</organism>
<comment type="caution">
    <text evidence="1">The sequence shown here is derived from an EMBL/GenBank/DDBJ whole genome shotgun (WGS) entry which is preliminary data.</text>
</comment>
<accession>A0ABV8KI32</accession>
<dbReference type="EMBL" id="JBHSBN010000003">
    <property type="protein sequence ID" value="MFC4105711.1"/>
    <property type="molecule type" value="Genomic_DNA"/>
</dbReference>
<dbReference type="RefSeq" id="WP_377542914.1">
    <property type="nucleotide sequence ID" value="NZ_JBHSBN010000003.1"/>
</dbReference>
<gene>
    <name evidence="1" type="ORF">ACFOX0_07155</name>
</gene>
<sequence length="217" mass="22341">MAAGTSGDSDTGRAGVRWRRFAAALGLTGTAAGALVLLTAQGVLAAQFSISGMPFTVTANKLTGTGFEQFATIDEMIENSPNQGDTGGQVLVIVSAINKAELTNLCQSVSLGGINLKITAGDAGTPVKGTNMVVDSANDQTDPNSNAIQGDASFDDIDIGQDASTLNRVPGVKGGPGVFSQQARTVTIVNLRQRNYATTAAAFSLPHLRMKFTDSEC</sequence>
<name>A0ABV8KI32_9ACTN</name>